<keyword evidence="2" id="KW-0732">Signal</keyword>
<dbReference type="EMBL" id="JBHSWH010000001">
    <property type="protein sequence ID" value="MFC6708102.1"/>
    <property type="molecule type" value="Genomic_DNA"/>
</dbReference>
<feature type="chain" id="PRO_5045033330" description="Lytic transglycosylase domain-containing protein" evidence="2">
    <location>
        <begin position="49"/>
        <end position="266"/>
    </location>
</feature>
<accession>A0ABW2ANL1</accession>
<feature type="region of interest" description="Disordered" evidence="1">
    <location>
        <begin position="148"/>
        <end position="169"/>
    </location>
</feature>
<evidence type="ECO:0000313" key="5">
    <source>
        <dbReference type="Proteomes" id="UP001596298"/>
    </source>
</evidence>
<reference evidence="5" key="2">
    <citation type="journal article" date="2019" name="Int. J. Syst. Evol. Microbiol.">
        <title>The Global Catalogue of Microorganisms (GCM) 10K type strain sequencing project: providing services to taxonomists for standard genome sequencing and annotation.</title>
        <authorList>
            <consortium name="The Broad Institute Genomics Platform"/>
            <consortium name="The Broad Institute Genome Sequencing Center for Infectious Disease"/>
            <person name="Wu L."/>
            <person name="Ma J."/>
        </authorList>
    </citation>
    <scope>NUCLEOTIDE SEQUENCE [LARGE SCALE GENOMIC DNA]</scope>
    <source>
        <strain evidence="5">CCUG 58127</strain>
    </source>
</reference>
<evidence type="ECO:0000313" key="3">
    <source>
        <dbReference type="EMBL" id="MFC6708102.1"/>
    </source>
</evidence>
<organism evidence="4 5">
    <name type="scientific">Flexivirga alba</name>
    <dbReference type="NCBI Taxonomy" id="702742"/>
    <lineage>
        <taxon>Bacteria</taxon>
        <taxon>Bacillati</taxon>
        <taxon>Actinomycetota</taxon>
        <taxon>Actinomycetes</taxon>
        <taxon>Micrococcales</taxon>
        <taxon>Dermacoccaceae</taxon>
        <taxon>Flexivirga</taxon>
    </lineage>
</organism>
<dbReference type="PRINTS" id="PR01852">
    <property type="entry name" value="SIBAPROTEIN"/>
</dbReference>
<evidence type="ECO:0000256" key="1">
    <source>
        <dbReference type="SAM" id="MobiDB-lite"/>
    </source>
</evidence>
<name>A0ABW2ANL1_9MICO</name>
<dbReference type="InterPro" id="IPR023346">
    <property type="entry name" value="Lysozyme-like_dom_sf"/>
</dbReference>
<dbReference type="SUPFAM" id="SSF53955">
    <property type="entry name" value="Lysozyme-like"/>
    <property type="match status" value="1"/>
</dbReference>
<keyword evidence="5" id="KW-1185">Reference proteome</keyword>
<dbReference type="InterPro" id="IPR009148">
    <property type="entry name" value="PcsB-like"/>
</dbReference>
<dbReference type="Proteomes" id="UP001596298">
    <property type="component" value="Unassembled WGS sequence"/>
</dbReference>
<sequence>MSRPVGRHRARRDTGIGALRRPAVAATAAISTVSVAAAAYSTAASANAAVVGTAQAKLLLTASTSTALRAANSGVAADGQAQLVAAQQAVSARKSADAKSRSAAAARTAAAAKLQSVAKSSVAAARKAADEKAAAKAAAAKKAAEAKRAAAAGTSRDSTRPPAASFSGSPQAYASSMLASYGWDQGQMGCLVSLWNRESGWNASAMNASSGAYGIPQSLPGSKMASAGADWRTNPATQIRWGLGYIKSTYGSPCGAWGHSQATGWY</sequence>
<reference evidence="4" key="1">
    <citation type="journal article" date="2014" name="Int. J. Syst. Evol. Microbiol.">
        <title>Complete genome of a new Firmicutes species belonging to the dominant human colonic microbiota ('Ruminococcus bicirculans') reveals two chromosomes and a selective capacity to utilize plant glucans.</title>
        <authorList>
            <consortium name="NISC Comparative Sequencing Program"/>
            <person name="Wegmann U."/>
            <person name="Louis P."/>
            <person name="Goesmann A."/>
            <person name="Henrissat B."/>
            <person name="Duncan S.H."/>
            <person name="Flint H.J."/>
        </authorList>
    </citation>
    <scope>NUCLEOTIDE SEQUENCE</scope>
    <source>
        <strain evidence="4">NBRC 107580</strain>
    </source>
</reference>
<evidence type="ECO:0008006" key="6">
    <source>
        <dbReference type="Google" id="ProtNLM"/>
    </source>
</evidence>
<protein>
    <recommendedName>
        <fullName evidence="6">Lytic transglycosylase domain-containing protein</fullName>
    </recommendedName>
</protein>
<comment type="caution">
    <text evidence="4">The sequence shown here is derived from an EMBL/GenBank/DDBJ whole genome shotgun (WGS) entry which is preliminary data.</text>
</comment>
<gene>
    <name evidence="3" type="ORF">ACFQDH_23390</name>
    <name evidence="4" type="ORF">ACFQDH_23860</name>
</gene>
<dbReference type="EMBL" id="JBHSWH010000002">
    <property type="protein sequence ID" value="MFC6708184.1"/>
    <property type="molecule type" value="Genomic_DNA"/>
</dbReference>
<evidence type="ECO:0000256" key="2">
    <source>
        <dbReference type="SAM" id="SignalP"/>
    </source>
</evidence>
<feature type="signal peptide" evidence="2">
    <location>
        <begin position="1"/>
        <end position="48"/>
    </location>
</feature>
<reference evidence="4" key="3">
    <citation type="submission" date="2024-09" db="EMBL/GenBank/DDBJ databases">
        <authorList>
            <person name="Sun Q."/>
            <person name="Mori K."/>
        </authorList>
    </citation>
    <scope>NUCLEOTIDE SEQUENCE</scope>
    <source>
        <strain evidence="4">NBRC 107580</strain>
    </source>
</reference>
<evidence type="ECO:0000313" key="4">
    <source>
        <dbReference type="EMBL" id="MFC6708184.1"/>
    </source>
</evidence>
<dbReference type="RefSeq" id="WP_382404764.1">
    <property type="nucleotide sequence ID" value="NZ_JBHSWH010000001.1"/>
</dbReference>
<proteinExistence type="predicted"/>